<feature type="coiled-coil region" evidence="6">
    <location>
        <begin position="213"/>
        <end position="256"/>
    </location>
</feature>
<dbReference type="GO" id="GO:0009380">
    <property type="term" value="C:excinuclease repair complex"/>
    <property type="evidence" value="ECO:0007669"/>
    <property type="project" value="TreeGrafter"/>
</dbReference>
<dbReference type="SUPFAM" id="SSF47781">
    <property type="entry name" value="RuvA domain 2-like"/>
    <property type="match status" value="1"/>
</dbReference>
<evidence type="ECO:0000256" key="1">
    <source>
        <dbReference type="ARBA" id="ARBA00022490"/>
    </source>
</evidence>
<dbReference type="SUPFAM" id="SSF82771">
    <property type="entry name" value="GIY-YIG endonuclease"/>
    <property type="match status" value="1"/>
</dbReference>
<evidence type="ECO:0000256" key="4">
    <source>
        <dbReference type="ARBA" id="ARBA00022881"/>
    </source>
</evidence>
<keyword evidence="3" id="KW-0228">DNA excision</keyword>
<dbReference type="PROSITE" id="PS50165">
    <property type="entry name" value="UVRC"/>
    <property type="match status" value="1"/>
</dbReference>
<evidence type="ECO:0000256" key="6">
    <source>
        <dbReference type="SAM" id="Coils"/>
    </source>
</evidence>
<dbReference type="Pfam" id="PF08459">
    <property type="entry name" value="UvrC_RNaseH_dom"/>
    <property type="match status" value="1"/>
</dbReference>
<dbReference type="Gene3D" id="3.30.420.340">
    <property type="entry name" value="UvrC, RNAse H endonuclease domain"/>
    <property type="match status" value="1"/>
</dbReference>
<dbReference type="PANTHER" id="PTHR30562">
    <property type="entry name" value="UVRC/OXIDOREDUCTASE"/>
    <property type="match status" value="1"/>
</dbReference>
<sequence length="518" mass="59567">MYPSESVKQTAAQAPLQPGCYIYRNSDGHVLYVGKAKVLRNRVRSYFEQYDQTEPKIRKMVPQIDSIEFVVTDSELEALLLETNLIKKYRPKYNTRMKDDKNYVWLRIDSSADFPRISVVREKKGPAAEYLGPYPSTLPVKRILRMLRKIYPYRTCTRIIEEVRTADKNGTVSVSVKSSDPKPCLYYYLGLCQAPCAGAVSSTDYKKNTASIRRFFTNDKHKLQDELRKAMQQAAADRQFERAAQLRDKAADLEAITQRISIRERTDEKLFAEEKQKRQETALLQLTAKLDMYDLEIKKGFRIECFDISNIQGKHAVGSMVVFKDGKPAKSLYRKFKIKTKDTPDDFAMMREVLTRRLKRSESSDDESFRELPDLLIVDGGKGQLSSAYQILTEQGFALPVIGLAKRMEEIFIPREEDGELGFLKRTLRAGSEGRFLIQRIRDESHRFAISYHRNLRSKSQLKSGLDDIPGIGPVTKRRLLQAFGSMDGIKKANADELNQIIKNRTTVERIIKLRDLV</sequence>
<evidence type="ECO:0000259" key="9">
    <source>
        <dbReference type="PROSITE" id="PS50165"/>
    </source>
</evidence>
<evidence type="ECO:0000259" key="8">
    <source>
        <dbReference type="PROSITE" id="PS50164"/>
    </source>
</evidence>
<dbReference type="Pfam" id="PF14520">
    <property type="entry name" value="HHH_5"/>
    <property type="match status" value="1"/>
</dbReference>
<evidence type="ECO:0000256" key="2">
    <source>
        <dbReference type="ARBA" id="ARBA00022763"/>
    </source>
</evidence>
<dbReference type="Proteomes" id="UP000070457">
    <property type="component" value="Unassembled WGS sequence"/>
</dbReference>
<feature type="domain" description="UVR" evidence="7">
    <location>
        <begin position="221"/>
        <end position="256"/>
    </location>
</feature>
<keyword evidence="1" id="KW-0963">Cytoplasm</keyword>
<dbReference type="SUPFAM" id="SSF46600">
    <property type="entry name" value="C-terminal UvrC-binding domain of UvrB"/>
    <property type="match status" value="1"/>
</dbReference>
<evidence type="ECO:0000259" key="7">
    <source>
        <dbReference type="PROSITE" id="PS50151"/>
    </source>
</evidence>
<dbReference type="PROSITE" id="PS50151">
    <property type="entry name" value="UVR"/>
    <property type="match status" value="1"/>
</dbReference>
<dbReference type="GO" id="GO:0009381">
    <property type="term" value="F:excinuclease ABC activity"/>
    <property type="evidence" value="ECO:0007669"/>
    <property type="project" value="InterPro"/>
</dbReference>
<evidence type="ECO:0000256" key="3">
    <source>
        <dbReference type="ARBA" id="ARBA00022769"/>
    </source>
</evidence>
<dbReference type="GO" id="GO:0006289">
    <property type="term" value="P:nucleotide-excision repair"/>
    <property type="evidence" value="ECO:0007669"/>
    <property type="project" value="InterPro"/>
</dbReference>
<reference evidence="10 11" key="1">
    <citation type="submission" date="2015-02" db="EMBL/GenBank/DDBJ databases">
        <title>Improved understanding of the partial-nitritation anammox process through 23 genomes representing the majority of the microbial community.</title>
        <authorList>
            <person name="Speth D.R."/>
            <person name="In T Zandt M."/>
            <person name="Guerrero Cruz S."/>
            <person name="Jetten M.S."/>
            <person name="Dutilh B.E."/>
        </authorList>
    </citation>
    <scope>NUCLEOTIDE SEQUENCE [LARGE SCALE GENOMIC DNA]</scope>
    <source>
        <strain evidence="10">OLB20</strain>
    </source>
</reference>
<dbReference type="InterPro" id="IPR000305">
    <property type="entry name" value="GIY-YIG_endonuc"/>
</dbReference>
<keyword evidence="2" id="KW-0227">DNA damage</keyword>
<dbReference type="CDD" id="cd10434">
    <property type="entry name" value="GIY-YIG_UvrC_Cho"/>
    <property type="match status" value="1"/>
</dbReference>
<dbReference type="EMBL" id="JYNZ01000002">
    <property type="protein sequence ID" value="KXK27485.1"/>
    <property type="molecule type" value="Genomic_DNA"/>
</dbReference>
<dbReference type="InterPro" id="IPR001943">
    <property type="entry name" value="UVR_dom"/>
</dbReference>
<evidence type="ECO:0000313" key="11">
    <source>
        <dbReference type="Proteomes" id="UP000070457"/>
    </source>
</evidence>
<feature type="domain" description="UvrC family homology region profile" evidence="9">
    <location>
        <begin position="255"/>
        <end position="392"/>
    </location>
</feature>
<evidence type="ECO:0000256" key="5">
    <source>
        <dbReference type="ARBA" id="ARBA00023204"/>
    </source>
</evidence>
<dbReference type="AlphaFoldDB" id="A0A136M0R6"/>
<accession>A0A136M0R6</accession>
<keyword evidence="4" id="KW-0267">Excision nuclease</keyword>
<name>A0A136M0R6_9BACT</name>
<dbReference type="InterPro" id="IPR035901">
    <property type="entry name" value="GIY-YIG_endonuc_sf"/>
</dbReference>
<evidence type="ECO:0000313" key="10">
    <source>
        <dbReference type="EMBL" id="KXK27485.1"/>
    </source>
</evidence>
<dbReference type="Gene3D" id="1.10.150.20">
    <property type="entry name" value="5' to 3' exonuclease, C-terminal subdomain"/>
    <property type="match status" value="1"/>
</dbReference>
<comment type="caution">
    <text evidence="10">The sequence shown here is derived from an EMBL/GenBank/DDBJ whole genome shotgun (WGS) entry which is preliminary data.</text>
</comment>
<dbReference type="InterPro" id="IPR036876">
    <property type="entry name" value="UVR_dom_sf"/>
</dbReference>
<dbReference type="STRING" id="1617426.TR69_WS6001000363"/>
<proteinExistence type="predicted"/>
<dbReference type="InterPro" id="IPR047296">
    <property type="entry name" value="GIY-YIG_UvrC_Cho"/>
</dbReference>
<dbReference type="InterPro" id="IPR001162">
    <property type="entry name" value="UvrC_RNase_H_dom"/>
</dbReference>
<keyword evidence="5" id="KW-0234">DNA repair</keyword>
<dbReference type="InterPro" id="IPR050066">
    <property type="entry name" value="UvrABC_protein_C"/>
</dbReference>
<dbReference type="Gene3D" id="4.10.860.10">
    <property type="entry name" value="UVR domain"/>
    <property type="match status" value="1"/>
</dbReference>
<protein>
    <submittedName>
        <fullName evidence="10">UvrABC system protein C</fullName>
    </submittedName>
</protein>
<dbReference type="SMART" id="SM00465">
    <property type="entry name" value="GIYc"/>
    <property type="match status" value="1"/>
</dbReference>
<dbReference type="Pfam" id="PF02151">
    <property type="entry name" value="UVR"/>
    <property type="match status" value="1"/>
</dbReference>
<dbReference type="Pfam" id="PF01541">
    <property type="entry name" value="GIY-YIG"/>
    <property type="match status" value="1"/>
</dbReference>
<dbReference type="PATRIC" id="fig|1617426.3.peg.362"/>
<dbReference type="InterPro" id="IPR038476">
    <property type="entry name" value="UvrC_RNase_H_dom_sf"/>
</dbReference>
<dbReference type="InterPro" id="IPR010994">
    <property type="entry name" value="RuvA_2-like"/>
</dbReference>
<feature type="domain" description="GIY-YIG" evidence="8">
    <location>
        <begin position="16"/>
        <end position="95"/>
    </location>
</feature>
<dbReference type="PANTHER" id="PTHR30562:SF1">
    <property type="entry name" value="UVRABC SYSTEM PROTEIN C"/>
    <property type="match status" value="1"/>
</dbReference>
<dbReference type="Gene3D" id="3.40.1440.10">
    <property type="entry name" value="GIY-YIG endonuclease"/>
    <property type="match status" value="1"/>
</dbReference>
<organism evidence="10 11">
    <name type="scientific">candidate division WS6 bacterium OLB20</name>
    <dbReference type="NCBI Taxonomy" id="1617426"/>
    <lineage>
        <taxon>Bacteria</taxon>
        <taxon>Candidatus Dojkabacteria</taxon>
    </lineage>
</organism>
<dbReference type="PROSITE" id="PS50164">
    <property type="entry name" value="GIY_YIG"/>
    <property type="match status" value="1"/>
</dbReference>
<keyword evidence="6" id="KW-0175">Coiled coil</keyword>
<gene>
    <name evidence="10" type="primary">uvrC</name>
    <name evidence="10" type="ORF">TR69_WS6001000363</name>
</gene>
<dbReference type="FunFam" id="3.40.1440.10:FF:000001">
    <property type="entry name" value="UvrABC system protein C"/>
    <property type="match status" value="1"/>
</dbReference>